<dbReference type="PANTHER" id="PTHR34940:SF4">
    <property type="entry name" value="OS02G0581100 PROTEIN"/>
    <property type="match status" value="1"/>
</dbReference>
<accession>A0AAW1IQL7</accession>
<organism evidence="1 2">
    <name type="scientific">Saponaria officinalis</name>
    <name type="common">Common soapwort</name>
    <name type="synonym">Lychnis saponaria</name>
    <dbReference type="NCBI Taxonomy" id="3572"/>
    <lineage>
        <taxon>Eukaryota</taxon>
        <taxon>Viridiplantae</taxon>
        <taxon>Streptophyta</taxon>
        <taxon>Embryophyta</taxon>
        <taxon>Tracheophyta</taxon>
        <taxon>Spermatophyta</taxon>
        <taxon>Magnoliopsida</taxon>
        <taxon>eudicotyledons</taxon>
        <taxon>Gunneridae</taxon>
        <taxon>Pentapetalae</taxon>
        <taxon>Caryophyllales</taxon>
        <taxon>Caryophyllaceae</taxon>
        <taxon>Caryophylleae</taxon>
        <taxon>Saponaria</taxon>
    </lineage>
</organism>
<proteinExistence type="predicted"/>
<dbReference type="InterPro" id="IPR040296">
    <property type="entry name" value="PSBT"/>
</dbReference>
<dbReference type="Proteomes" id="UP001443914">
    <property type="component" value="Unassembled WGS sequence"/>
</dbReference>
<name>A0AAW1IQL7_SAPOF</name>
<protein>
    <recommendedName>
        <fullName evidence="3">Photosystem II 5 kDa protein, chloroplastic</fullName>
    </recommendedName>
</protein>
<comment type="caution">
    <text evidence="1">The sequence shown here is derived from an EMBL/GenBank/DDBJ whole genome shotgun (WGS) entry which is preliminary data.</text>
</comment>
<dbReference type="AlphaFoldDB" id="A0AAW1IQL7"/>
<dbReference type="EMBL" id="JBDFQZ010000009">
    <property type="protein sequence ID" value="KAK9692344.1"/>
    <property type="molecule type" value="Genomic_DNA"/>
</dbReference>
<sequence length="106" mass="11491">MSANSIMASITLPAPISVVPMSRYPRITARHGVTVNSTRVLDSGDYTVEETRSKRRDIVFTAAVAAACSVAKIALAEEEPKRGTEEAKKKYAPICVTMPTARICHK</sequence>
<gene>
    <name evidence="1" type="ORF">RND81_09G257600</name>
</gene>
<keyword evidence="2" id="KW-1185">Reference proteome</keyword>
<evidence type="ECO:0008006" key="3">
    <source>
        <dbReference type="Google" id="ProtNLM"/>
    </source>
</evidence>
<reference evidence="1" key="1">
    <citation type="submission" date="2024-03" db="EMBL/GenBank/DDBJ databases">
        <title>WGS assembly of Saponaria officinalis var. Norfolk2.</title>
        <authorList>
            <person name="Jenkins J."/>
            <person name="Shu S."/>
            <person name="Grimwood J."/>
            <person name="Barry K."/>
            <person name="Goodstein D."/>
            <person name="Schmutz J."/>
            <person name="Leebens-Mack J."/>
            <person name="Osbourn A."/>
        </authorList>
    </citation>
    <scope>NUCLEOTIDE SEQUENCE [LARGE SCALE GENOMIC DNA]</scope>
    <source>
        <strain evidence="1">JIC</strain>
    </source>
</reference>
<dbReference type="PANTHER" id="PTHR34940">
    <property type="entry name" value="PHOTOSYSTEM II 5 KDA PROTEIN, CHLOROPLASTIC"/>
    <property type="match status" value="1"/>
</dbReference>
<evidence type="ECO:0000313" key="2">
    <source>
        <dbReference type="Proteomes" id="UP001443914"/>
    </source>
</evidence>
<evidence type="ECO:0000313" key="1">
    <source>
        <dbReference type="EMBL" id="KAK9692344.1"/>
    </source>
</evidence>